<keyword evidence="2" id="KW-1185">Reference proteome</keyword>
<dbReference type="Proteomes" id="UP000278006">
    <property type="component" value="Unassembled WGS sequence"/>
</dbReference>
<proteinExistence type="predicted"/>
<accession>A0A3M6QM57</accession>
<dbReference type="EMBL" id="RDQO01000005">
    <property type="protein sequence ID" value="RMX04178.1"/>
    <property type="molecule type" value="Genomic_DNA"/>
</dbReference>
<dbReference type="AlphaFoldDB" id="A0A3M6QM57"/>
<protein>
    <submittedName>
        <fullName evidence="1">Uncharacterized protein</fullName>
    </submittedName>
</protein>
<evidence type="ECO:0000313" key="1">
    <source>
        <dbReference type="EMBL" id="RMX04178.1"/>
    </source>
</evidence>
<comment type="caution">
    <text evidence="1">The sequence shown here is derived from an EMBL/GenBank/DDBJ whole genome shotgun (WGS) entry which is preliminary data.</text>
</comment>
<organism evidence="1 2">
    <name type="scientific">Corticibacter populi</name>
    <dbReference type="NCBI Taxonomy" id="1550736"/>
    <lineage>
        <taxon>Bacteria</taxon>
        <taxon>Pseudomonadati</taxon>
        <taxon>Pseudomonadota</taxon>
        <taxon>Betaproteobacteria</taxon>
        <taxon>Burkholderiales</taxon>
        <taxon>Comamonadaceae</taxon>
        <taxon>Corticibacter</taxon>
    </lineage>
</organism>
<reference evidence="1 2" key="1">
    <citation type="submission" date="2018-10" db="EMBL/GenBank/DDBJ databases">
        <title>Draft genome of Cortibacter populi DSM10536.</title>
        <authorList>
            <person name="Bernier A.-M."/>
            <person name="Bernard K."/>
        </authorList>
    </citation>
    <scope>NUCLEOTIDE SEQUENCE [LARGE SCALE GENOMIC DNA]</scope>
    <source>
        <strain evidence="1 2">DSM 105136</strain>
    </source>
</reference>
<evidence type="ECO:0000313" key="2">
    <source>
        <dbReference type="Proteomes" id="UP000278006"/>
    </source>
</evidence>
<sequence length="147" mass="16053">MLDVQVPPSHRGAQHLVATGQRAQFRVTACIRAMRDHDTLTRITHQGARSVDMGKKKSRVAQGHIASEHLPRQRATDSGHLQLRPCLGMKAVGRAATTPPIHELIGRIQVPRPDILPDQTIVETTPDDAIQHAPVSTHLIGMEQAAV</sequence>
<gene>
    <name evidence="1" type="ORF">D8I35_15340</name>
</gene>
<name>A0A3M6QM57_9BURK</name>